<protein>
    <submittedName>
        <fullName evidence="8">MFS transporter</fullName>
    </submittedName>
</protein>
<feature type="transmembrane region" description="Helical" evidence="6">
    <location>
        <begin position="335"/>
        <end position="354"/>
    </location>
</feature>
<evidence type="ECO:0000256" key="2">
    <source>
        <dbReference type="ARBA" id="ARBA00022448"/>
    </source>
</evidence>
<keyword evidence="4 6" id="KW-1133">Transmembrane helix</keyword>
<reference evidence="8" key="2">
    <citation type="submission" date="2019-02" db="EMBL/GenBank/DDBJ databases">
        <authorList>
            <person name="Chen S.-C."/>
            <person name="Chien H.-H."/>
            <person name="Lai M.-C."/>
        </authorList>
    </citation>
    <scope>NUCLEOTIDE SEQUENCE</scope>
    <source>
        <strain evidence="8">N2F9704</strain>
    </source>
</reference>
<feature type="transmembrane region" description="Helical" evidence="6">
    <location>
        <begin position="360"/>
        <end position="384"/>
    </location>
</feature>
<dbReference type="GO" id="GO:0022857">
    <property type="term" value="F:transmembrane transporter activity"/>
    <property type="evidence" value="ECO:0007669"/>
    <property type="project" value="InterPro"/>
</dbReference>
<sequence>MKQPFHLNDPRYHLAALFVLCITVAATMFTEAMITPALPVIQEEFGVSSVWTSWVLMIVLLVGAIVTPIIGKCGDLYGKKRMMLLCIGVYLVGVFASGWAPDIWSLIFFRALQGAGLGLFPLGYALIREQFPEEKVPIAIGTIAAMFGAGAFVGMFVGSWIIEHVGWRMTFHVITPVVVLLLLAMAIIIVPSPPARKAAIDRKGLVVMTLGLLTLVIALTLGGQVGWASPEVLLCAVLTILFAVVFVRIEKEAPDPMVDLGMIKNPPVLIAMAIGFFVCMISFIIIQTLPYLIESPTGLGLSRLTVGLVMMPGAIADMICGPLTGVLIRRRGVRTAMLIGTSVVAAGAVCYLFLPLSVASLVVAGLVYNAGMSVALTSNTIIVVDSVRPEETGVGTAVYHTVQNLGGMIGPVIAGIFLTLHTTAVPGWSVEVPTQDAFLGIFVTVICIAAVVLLIGGRLRDPGRDGAGRR</sequence>
<feature type="transmembrane region" description="Helical" evidence="6">
    <location>
        <begin position="139"/>
        <end position="161"/>
    </location>
</feature>
<keyword evidence="9" id="KW-1185">Reference proteome</keyword>
<feature type="transmembrane region" description="Helical" evidence="6">
    <location>
        <begin position="12"/>
        <end position="30"/>
    </location>
</feature>
<dbReference type="AlphaFoldDB" id="A0A8A3S9L0"/>
<keyword evidence="2" id="KW-0813">Transport</keyword>
<dbReference type="PANTHER" id="PTHR42718:SF9">
    <property type="entry name" value="MAJOR FACILITATOR SUPERFAMILY MULTIDRUG TRANSPORTER MFSC"/>
    <property type="match status" value="1"/>
</dbReference>
<evidence type="ECO:0000256" key="3">
    <source>
        <dbReference type="ARBA" id="ARBA00022692"/>
    </source>
</evidence>
<feature type="transmembrane region" description="Helical" evidence="6">
    <location>
        <begin position="305"/>
        <end position="328"/>
    </location>
</feature>
<keyword evidence="5 6" id="KW-0472">Membrane</keyword>
<reference evidence="8" key="1">
    <citation type="journal article" date="2001" name="Int. J. Syst. Evol. Microbiol.">
        <title>Methanofollis aquaemaris sp. nov., a methanogen isolated from an aquaculture fish pond.</title>
        <authorList>
            <person name="Lai M.C."/>
            <person name="Chen S.C."/>
        </authorList>
    </citation>
    <scope>NUCLEOTIDE SEQUENCE</scope>
    <source>
        <strain evidence="8">N2F9704</strain>
    </source>
</reference>
<evidence type="ECO:0000256" key="1">
    <source>
        <dbReference type="ARBA" id="ARBA00004141"/>
    </source>
</evidence>
<comment type="subcellular location">
    <subcellularLocation>
        <location evidence="1">Membrane</location>
        <topology evidence="1">Multi-pass membrane protein</topology>
    </subcellularLocation>
</comment>
<evidence type="ECO:0000313" key="9">
    <source>
        <dbReference type="Proteomes" id="UP001042704"/>
    </source>
</evidence>
<feature type="transmembrane region" description="Helical" evidence="6">
    <location>
        <begin position="107"/>
        <end position="127"/>
    </location>
</feature>
<dbReference type="SUPFAM" id="SSF103473">
    <property type="entry name" value="MFS general substrate transporter"/>
    <property type="match status" value="1"/>
</dbReference>
<proteinExistence type="predicted"/>
<evidence type="ECO:0000256" key="6">
    <source>
        <dbReference type="SAM" id="Phobius"/>
    </source>
</evidence>
<dbReference type="Gene3D" id="1.20.1250.20">
    <property type="entry name" value="MFS general substrate transporter like domains"/>
    <property type="match status" value="2"/>
</dbReference>
<dbReference type="GeneID" id="76425094"/>
<dbReference type="Pfam" id="PF07690">
    <property type="entry name" value="MFS_1"/>
    <property type="match status" value="1"/>
</dbReference>
<dbReference type="RefSeq" id="WP_265581099.1">
    <property type="nucleotide sequence ID" value="NZ_CP036172.1"/>
</dbReference>
<dbReference type="InterPro" id="IPR036259">
    <property type="entry name" value="MFS_trans_sf"/>
</dbReference>
<gene>
    <name evidence="8" type="ORF">RJ40_11960</name>
</gene>
<keyword evidence="3 6" id="KW-0812">Transmembrane</keyword>
<evidence type="ECO:0000256" key="4">
    <source>
        <dbReference type="ARBA" id="ARBA00022989"/>
    </source>
</evidence>
<dbReference type="KEGG" id="maqe:RJ40_11960"/>
<dbReference type="InterPro" id="IPR020846">
    <property type="entry name" value="MFS_dom"/>
</dbReference>
<feature type="transmembrane region" description="Helical" evidence="6">
    <location>
        <begin position="227"/>
        <end position="247"/>
    </location>
</feature>
<feature type="transmembrane region" description="Helical" evidence="6">
    <location>
        <begin position="437"/>
        <end position="456"/>
    </location>
</feature>
<dbReference type="PROSITE" id="PS50850">
    <property type="entry name" value="MFS"/>
    <property type="match status" value="1"/>
</dbReference>
<dbReference type="CDD" id="cd17504">
    <property type="entry name" value="MFS_MMR_MDR_like"/>
    <property type="match status" value="1"/>
</dbReference>
<dbReference type="InterPro" id="IPR011701">
    <property type="entry name" value="MFS"/>
</dbReference>
<dbReference type="PANTHER" id="PTHR42718">
    <property type="entry name" value="MAJOR FACILITATOR SUPERFAMILY MULTIDRUG TRANSPORTER MFSC"/>
    <property type="match status" value="1"/>
</dbReference>
<evidence type="ECO:0000259" key="7">
    <source>
        <dbReference type="PROSITE" id="PS50850"/>
    </source>
</evidence>
<feature type="transmembrane region" description="Helical" evidence="6">
    <location>
        <begin position="173"/>
        <end position="192"/>
    </location>
</feature>
<feature type="transmembrane region" description="Helical" evidence="6">
    <location>
        <begin position="82"/>
        <end position="101"/>
    </location>
</feature>
<feature type="transmembrane region" description="Helical" evidence="6">
    <location>
        <begin position="268"/>
        <end position="293"/>
    </location>
</feature>
<evidence type="ECO:0000313" key="8">
    <source>
        <dbReference type="EMBL" id="QSZ68156.1"/>
    </source>
</evidence>
<dbReference type="Proteomes" id="UP001042704">
    <property type="component" value="Chromosome"/>
</dbReference>
<feature type="transmembrane region" description="Helical" evidence="6">
    <location>
        <begin position="405"/>
        <end position="425"/>
    </location>
</feature>
<name>A0A8A3S9L0_9EURY</name>
<feature type="transmembrane region" description="Helical" evidence="6">
    <location>
        <begin position="50"/>
        <end position="70"/>
    </location>
</feature>
<evidence type="ECO:0000256" key="5">
    <source>
        <dbReference type="ARBA" id="ARBA00023136"/>
    </source>
</evidence>
<dbReference type="GO" id="GO:0016020">
    <property type="term" value="C:membrane"/>
    <property type="evidence" value="ECO:0007669"/>
    <property type="project" value="UniProtKB-SubCell"/>
</dbReference>
<feature type="domain" description="Major facilitator superfamily (MFS) profile" evidence="7">
    <location>
        <begin position="16"/>
        <end position="460"/>
    </location>
</feature>
<organism evidence="8 9">
    <name type="scientific">Methanofollis aquaemaris</name>
    <dbReference type="NCBI Taxonomy" id="126734"/>
    <lineage>
        <taxon>Archaea</taxon>
        <taxon>Methanobacteriati</taxon>
        <taxon>Methanobacteriota</taxon>
        <taxon>Stenosarchaea group</taxon>
        <taxon>Methanomicrobia</taxon>
        <taxon>Methanomicrobiales</taxon>
        <taxon>Methanomicrobiaceae</taxon>
        <taxon>Methanofollis</taxon>
    </lineage>
</organism>
<feature type="transmembrane region" description="Helical" evidence="6">
    <location>
        <begin position="204"/>
        <end position="221"/>
    </location>
</feature>
<accession>A0A8A3S9L0</accession>
<dbReference type="EMBL" id="CP036172">
    <property type="protein sequence ID" value="QSZ68156.1"/>
    <property type="molecule type" value="Genomic_DNA"/>
</dbReference>